<dbReference type="AlphaFoldDB" id="A0A1I6IPV5"/>
<dbReference type="Proteomes" id="UP000243250">
    <property type="component" value="Unassembled WGS sequence"/>
</dbReference>
<accession>A0A1I6IPV5</accession>
<keyword evidence="2" id="KW-1185">Reference proteome</keyword>
<gene>
    <name evidence="1" type="ORF">SAMN04488124_3471</name>
</gene>
<dbReference type="STRING" id="555875.SAMN04488124_3471"/>
<protein>
    <submittedName>
        <fullName evidence="1">Molecular chaperone DnaJ</fullName>
    </submittedName>
</protein>
<proteinExistence type="predicted"/>
<evidence type="ECO:0000313" key="1">
    <source>
        <dbReference type="EMBL" id="SFR68764.1"/>
    </source>
</evidence>
<reference evidence="2" key="1">
    <citation type="submission" date="2016-10" db="EMBL/GenBank/DDBJ databases">
        <authorList>
            <person name="Varghese N."/>
            <person name="Submissions S."/>
        </authorList>
    </citation>
    <scope>NUCLEOTIDE SEQUENCE [LARGE SCALE GENOMIC DNA]</scope>
    <source>
        <strain evidence="2">CGMCC 1.8711</strain>
    </source>
</reference>
<dbReference type="EMBL" id="FOYS01000007">
    <property type="protein sequence ID" value="SFR68764.1"/>
    <property type="molecule type" value="Genomic_DNA"/>
</dbReference>
<sequence>MVTPEKLNKEQREALEAFAEAGGEEVNVKEGFFEKIKNSL</sequence>
<evidence type="ECO:0000313" key="2">
    <source>
        <dbReference type="Proteomes" id="UP000243250"/>
    </source>
</evidence>
<name>A0A1I6IPV5_9EURY</name>
<organism evidence="1 2">
    <name type="scientific">Halogeometricum limi</name>
    <dbReference type="NCBI Taxonomy" id="555875"/>
    <lineage>
        <taxon>Archaea</taxon>
        <taxon>Methanobacteriati</taxon>
        <taxon>Methanobacteriota</taxon>
        <taxon>Stenosarchaea group</taxon>
        <taxon>Halobacteria</taxon>
        <taxon>Halobacteriales</taxon>
        <taxon>Haloferacaceae</taxon>
        <taxon>Halogeometricum</taxon>
    </lineage>
</organism>